<dbReference type="Proteomes" id="UP000032702">
    <property type="component" value="Unassembled WGS sequence"/>
</dbReference>
<keyword evidence="5" id="KW-1185">Reference proteome</keyword>
<feature type="compositionally biased region" description="Polar residues" evidence="1">
    <location>
        <begin position="226"/>
        <end position="246"/>
    </location>
</feature>
<reference evidence="3 5" key="2">
    <citation type="journal article" date="2011" name="Mol. Biol. Evol.">
        <title>Comparative genomic analysis of fruiting body formation in Myxococcales.</title>
        <authorList>
            <person name="Huntley S."/>
            <person name="Hamann N."/>
            <person name="Wegener-Feldbrugge S."/>
            <person name="Treuner-Lange A."/>
            <person name="Kube M."/>
            <person name="Reinhardt R."/>
            <person name="Klages S."/>
            <person name="Muller R."/>
            <person name="Ronning C.M."/>
            <person name="Nierman W.C."/>
            <person name="Sogaard-Andersen L."/>
        </authorList>
    </citation>
    <scope>NUCLEOTIDE SEQUENCE [LARGE SCALE GENOMIC DNA]</scope>
    <source>
        <strain evidence="3 5">DW4/3-1</strain>
    </source>
</reference>
<reference evidence="4 6" key="1">
    <citation type="submission" date="2006-04" db="EMBL/GenBank/DDBJ databases">
        <authorList>
            <person name="Nierman W.C."/>
        </authorList>
    </citation>
    <scope>NUCLEOTIDE SEQUENCE [LARGE SCALE GENOMIC DNA]</scope>
    <source>
        <strain evidence="4 6">DW4/3-1</strain>
    </source>
</reference>
<dbReference type="AlphaFoldDB" id="Q08W21"/>
<dbReference type="KEGG" id="sur:STAUR_7363"/>
<accession>Q08W21</accession>
<feature type="region of interest" description="Disordered" evidence="1">
    <location>
        <begin position="226"/>
        <end position="257"/>
    </location>
</feature>
<feature type="region of interest" description="Disordered" evidence="1">
    <location>
        <begin position="1"/>
        <end position="168"/>
    </location>
</feature>
<feature type="region of interest" description="Disordered" evidence="1">
    <location>
        <begin position="183"/>
        <end position="204"/>
    </location>
</feature>
<evidence type="ECO:0000313" key="5">
    <source>
        <dbReference type="Proteomes" id="UP000001351"/>
    </source>
</evidence>
<evidence type="ECO:0000313" key="3">
    <source>
        <dbReference type="EMBL" id="ADO75119.1"/>
    </source>
</evidence>
<feature type="compositionally biased region" description="Basic and acidic residues" evidence="1">
    <location>
        <begin position="601"/>
        <end position="616"/>
    </location>
</feature>
<dbReference type="HOGENOM" id="CLU_340067_0_0_7"/>
<feature type="compositionally biased region" description="Basic and acidic residues" evidence="1">
    <location>
        <begin position="38"/>
        <end position="60"/>
    </location>
</feature>
<evidence type="ECO:0000313" key="4">
    <source>
        <dbReference type="EMBL" id="EAU64695.1"/>
    </source>
</evidence>
<feature type="compositionally biased region" description="Basic and acidic residues" evidence="1">
    <location>
        <begin position="18"/>
        <end position="27"/>
    </location>
</feature>
<proteinExistence type="predicted"/>
<keyword evidence="2" id="KW-0472">Membrane</keyword>
<feature type="compositionally biased region" description="Polar residues" evidence="1">
    <location>
        <begin position="536"/>
        <end position="568"/>
    </location>
</feature>
<feature type="region of interest" description="Disordered" evidence="1">
    <location>
        <begin position="536"/>
        <end position="649"/>
    </location>
</feature>
<dbReference type="EMBL" id="AAMD01000107">
    <property type="protein sequence ID" value="EAU64695.1"/>
    <property type="molecule type" value="Genomic_DNA"/>
</dbReference>
<feature type="compositionally biased region" description="Polar residues" evidence="1">
    <location>
        <begin position="156"/>
        <end position="167"/>
    </location>
</feature>
<evidence type="ECO:0000256" key="2">
    <source>
        <dbReference type="SAM" id="Phobius"/>
    </source>
</evidence>
<dbReference type="EMBL" id="CP002271">
    <property type="protein sequence ID" value="ADO75119.1"/>
    <property type="molecule type" value="Genomic_DNA"/>
</dbReference>
<organism evidence="4 6">
    <name type="scientific">Stigmatella aurantiaca (strain DW4/3-1)</name>
    <dbReference type="NCBI Taxonomy" id="378806"/>
    <lineage>
        <taxon>Bacteria</taxon>
        <taxon>Pseudomonadati</taxon>
        <taxon>Myxococcota</taxon>
        <taxon>Myxococcia</taxon>
        <taxon>Myxococcales</taxon>
        <taxon>Cystobacterineae</taxon>
        <taxon>Archangiaceae</taxon>
        <taxon>Stigmatella</taxon>
    </lineage>
</organism>
<dbReference type="PATRIC" id="fig|378806.16.peg.3667"/>
<sequence length="925" mass="97080">MAVSRVPQRPPPPPPPPKKKEVEKKEVGSAAPAQKTSPKTEVEAPQKAEQKNELLARKPQDTFSADAEATASPVNLTSKAGSEPNAAVPEDSESPVEIGEATPASAQNGLEPVQNAQKRLAGGPGEALRASATRLVAPELGEATTGPLEVPDLGETPSSTVSSNLSKGVQDLPAPVSLAAVDTPAEIGPTAPTETQTLSAEERAAQDVDIQTVAEDRQNALDAQQTLKDNTTQQVQDLLTQSQTPETAPEGTSVRSVDANTAEMVRQDADGNVIEHTVATRGEDGSVSIDSRGFKDGVNTHDRTEMLADGSSRVRHANWQSEQSEIGQQPSFEDIEQSRDPKYTLTDNRMGQRDVFGNWETNGLSQLTVDEYVQSGGSVKGSRTTFYTQQGGDRLDEKLQGPFHLDDGQPVDRATTHSYAIAAPDAEGNQPKPEYQRIERFSKGDVQATSFVNSELTHDIRPPIPGPTPMAPPVHPGVVVNYEPLAGKEPHNREDLDKLRSAHEGFWHGQFDADEAVDTGSTPKRWLVELKKTPDSYSSQTFLEGSPNATITTQRQRTGDTVTESYSGKTYPPDGDDLVDVSGSSTSKYGADGRLSQLDSTRQDPDGTRQEHHYARTTESTAEGPRHTENTSSKYWDAEGQESTANQSRVWLEGDKSLGQADREISQRNELTGPAGKAVHEVTEEGDHLTFENASGQVFDVTDASQFQNEDEKSLALTAAAMSMTASKAFVDGSYAATGLGMHMAVASALHGGTAQLNAAADGIKSASDTVGAVAGGVGGAVGVAGAAVSLAQAIGDKDKAGQALAGLQLSGATLDMTAAASVASSTLRQMGLDKPLGAAGAVVGAAAAIWDGANSIKEGMESGLTGKIAQGSVDIIAGTASALAAVLGAPIIGAAIGLGGFLVKNLIDLFNDDEHQISQLTIDD</sequence>
<keyword evidence="2" id="KW-1133">Transmembrane helix</keyword>
<dbReference type="eggNOG" id="COG3064">
    <property type="taxonomic scope" value="Bacteria"/>
</dbReference>
<dbReference type="Proteomes" id="UP000001351">
    <property type="component" value="Chromosome"/>
</dbReference>
<dbReference type="RefSeq" id="WP_002616262.1">
    <property type="nucleotide sequence ID" value="NC_014623.1"/>
</dbReference>
<protein>
    <submittedName>
        <fullName evidence="4">Uncharacterized protein</fullName>
    </submittedName>
</protein>
<evidence type="ECO:0000256" key="1">
    <source>
        <dbReference type="SAM" id="MobiDB-lite"/>
    </source>
</evidence>
<dbReference type="OrthoDB" id="5478169at2"/>
<evidence type="ECO:0000313" key="6">
    <source>
        <dbReference type="Proteomes" id="UP000032702"/>
    </source>
</evidence>
<name>Q08W21_STIAD</name>
<gene>
    <name evidence="3" type="ordered locus">STAUR_7363</name>
    <name evidence="4" type="ORF">STIAU_6345</name>
</gene>
<keyword evidence="2" id="KW-0812">Transmembrane</keyword>
<feature type="transmembrane region" description="Helical" evidence="2">
    <location>
        <begin position="883"/>
        <end position="904"/>
    </location>
</feature>